<organism evidence="1 2">
    <name type="scientific">Bathymodiolus thermophilus thioautotrophic gill symbiont</name>
    <dbReference type="NCBI Taxonomy" id="2360"/>
    <lineage>
        <taxon>Bacteria</taxon>
        <taxon>Pseudomonadati</taxon>
        <taxon>Pseudomonadota</taxon>
        <taxon>Gammaproteobacteria</taxon>
        <taxon>sulfur-oxidizing symbionts</taxon>
    </lineage>
</organism>
<reference evidence="1 2" key="1">
    <citation type="submission" date="2020-05" db="EMBL/GenBank/DDBJ databases">
        <authorList>
            <person name="Petersen J."/>
            <person name="Sayavedra L."/>
        </authorList>
    </citation>
    <scope>NUCLEOTIDE SEQUENCE [LARGE SCALE GENOMIC DNA]</scope>
    <source>
        <strain evidence="1">B thermophilus SOXS</strain>
    </source>
</reference>
<comment type="caution">
    <text evidence="1">The sequence shown here is derived from an EMBL/GenBank/DDBJ whole genome shotgun (WGS) entry which is preliminary data.</text>
</comment>
<name>A0A8H8XAC1_9GAMM</name>
<dbReference type="Proteomes" id="UP000643672">
    <property type="component" value="Unassembled WGS sequence"/>
</dbReference>
<evidence type="ECO:0000313" key="1">
    <source>
        <dbReference type="EMBL" id="CAB5494401.1"/>
    </source>
</evidence>
<gene>
    <name evidence="1" type="ORF">THERMOS_99</name>
</gene>
<sequence length="41" mass="4724">MNNHQNPPFAHLVIFPTTLSSPLGRQKLNFTNHLYLYKGLT</sequence>
<accession>A0A8H8XAC1</accession>
<dbReference type="EMBL" id="CAESAQ020000009">
    <property type="protein sequence ID" value="CAB5494401.1"/>
    <property type="molecule type" value="Genomic_DNA"/>
</dbReference>
<dbReference type="AlphaFoldDB" id="A0A8H8XAC1"/>
<keyword evidence="2" id="KW-1185">Reference proteome</keyword>
<protein>
    <submittedName>
        <fullName evidence="1">Uncharacterized protein</fullName>
    </submittedName>
</protein>
<proteinExistence type="predicted"/>
<dbReference type="RefSeq" id="WP_273543763.1">
    <property type="nucleotide sequence ID" value="NZ_CAESAQ020000009.1"/>
</dbReference>
<evidence type="ECO:0000313" key="2">
    <source>
        <dbReference type="Proteomes" id="UP000643672"/>
    </source>
</evidence>